<dbReference type="Gene3D" id="3.30.160.60">
    <property type="entry name" value="Classic Zinc Finger"/>
    <property type="match status" value="7"/>
</dbReference>
<dbReference type="FunFam" id="3.30.160.60:FF:001957">
    <property type="entry name" value="Si:dkey-77f5.11"/>
    <property type="match status" value="1"/>
</dbReference>
<dbReference type="PANTHER" id="PTHR24393">
    <property type="entry name" value="ZINC FINGER PROTEIN"/>
    <property type="match status" value="1"/>
</dbReference>
<comment type="subcellular location">
    <subcellularLocation>
        <location evidence="1">Nucleus</location>
    </subcellularLocation>
</comment>
<name>A0AAV2QXU3_MEGNR</name>
<keyword evidence="13" id="KW-1185">Reference proteome</keyword>
<evidence type="ECO:0000256" key="5">
    <source>
        <dbReference type="ARBA" id="ARBA00022833"/>
    </source>
</evidence>
<keyword evidence="7" id="KW-0238">DNA-binding</keyword>
<feature type="domain" description="C2H2-type" evidence="11">
    <location>
        <begin position="98"/>
        <end position="125"/>
    </location>
</feature>
<comment type="caution">
    <text evidence="12">The sequence shown here is derived from an EMBL/GenBank/DDBJ whole genome shotgun (WGS) entry which is preliminary data.</text>
</comment>
<evidence type="ECO:0000259" key="11">
    <source>
        <dbReference type="PROSITE" id="PS50157"/>
    </source>
</evidence>
<dbReference type="Pfam" id="PF00096">
    <property type="entry name" value="zf-C2H2"/>
    <property type="match status" value="3"/>
</dbReference>
<dbReference type="InterPro" id="IPR013087">
    <property type="entry name" value="Znf_C2H2_type"/>
</dbReference>
<protein>
    <recommendedName>
        <fullName evidence="11">C2H2-type domain-containing protein</fullName>
    </recommendedName>
</protein>
<keyword evidence="6" id="KW-0805">Transcription regulation</keyword>
<dbReference type="FunFam" id="3.30.160.60:FF:002319">
    <property type="entry name" value="Uncharacterized protein"/>
    <property type="match status" value="2"/>
</dbReference>
<dbReference type="PROSITE" id="PS00028">
    <property type="entry name" value="ZINC_FINGER_C2H2_1"/>
    <property type="match status" value="2"/>
</dbReference>
<dbReference type="GO" id="GO:0008270">
    <property type="term" value="F:zinc ion binding"/>
    <property type="evidence" value="ECO:0007669"/>
    <property type="project" value="UniProtKB-KW"/>
</dbReference>
<dbReference type="GO" id="GO:0001228">
    <property type="term" value="F:DNA-binding transcription activator activity, RNA polymerase II-specific"/>
    <property type="evidence" value="ECO:0007669"/>
    <property type="project" value="TreeGrafter"/>
</dbReference>
<evidence type="ECO:0000256" key="8">
    <source>
        <dbReference type="ARBA" id="ARBA00023163"/>
    </source>
</evidence>
<evidence type="ECO:0000256" key="7">
    <source>
        <dbReference type="ARBA" id="ARBA00023125"/>
    </source>
</evidence>
<gene>
    <name evidence="12" type="ORF">MNOR_LOCUS16738</name>
</gene>
<feature type="domain" description="C2H2-type" evidence="11">
    <location>
        <begin position="210"/>
        <end position="237"/>
    </location>
</feature>
<dbReference type="FunFam" id="3.30.160.60:FF:000322">
    <property type="entry name" value="GDNF-inducible zinc finger protein 1"/>
    <property type="match status" value="1"/>
</dbReference>
<evidence type="ECO:0000313" key="13">
    <source>
        <dbReference type="Proteomes" id="UP001497623"/>
    </source>
</evidence>
<evidence type="ECO:0000256" key="10">
    <source>
        <dbReference type="PROSITE-ProRule" id="PRU00042"/>
    </source>
</evidence>
<dbReference type="SUPFAM" id="SSF57667">
    <property type="entry name" value="beta-beta-alpha zinc fingers"/>
    <property type="match status" value="4"/>
</dbReference>
<feature type="domain" description="C2H2-type" evidence="11">
    <location>
        <begin position="154"/>
        <end position="181"/>
    </location>
</feature>
<dbReference type="PANTHER" id="PTHR24393:SF163">
    <property type="entry name" value="GASTRULA ZINC FINGER PROTEIN XLCGF7.1-LIKE"/>
    <property type="match status" value="1"/>
</dbReference>
<evidence type="ECO:0000256" key="2">
    <source>
        <dbReference type="ARBA" id="ARBA00022723"/>
    </source>
</evidence>
<keyword evidence="2" id="KW-0479">Metal-binding</keyword>
<keyword evidence="5" id="KW-0862">Zinc</keyword>
<keyword evidence="4 10" id="KW-0863">Zinc-finger</keyword>
<accession>A0AAV2QXU3</accession>
<dbReference type="GO" id="GO:0000978">
    <property type="term" value="F:RNA polymerase II cis-regulatory region sequence-specific DNA binding"/>
    <property type="evidence" value="ECO:0007669"/>
    <property type="project" value="TreeGrafter"/>
</dbReference>
<feature type="domain" description="C2H2-type" evidence="11">
    <location>
        <begin position="126"/>
        <end position="153"/>
    </location>
</feature>
<evidence type="ECO:0000256" key="9">
    <source>
        <dbReference type="ARBA" id="ARBA00023242"/>
    </source>
</evidence>
<proteinExistence type="predicted"/>
<dbReference type="Proteomes" id="UP001497623">
    <property type="component" value="Unassembled WGS sequence"/>
</dbReference>
<dbReference type="PROSITE" id="PS50157">
    <property type="entry name" value="ZINC_FINGER_C2H2_2"/>
    <property type="match status" value="7"/>
</dbReference>
<dbReference type="AlphaFoldDB" id="A0AAV2QXU3"/>
<evidence type="ECO:0000256" key="3">
    <source>
        <dbReference type="ARBA" id="ARBA00022737"/>
    </source>
</evidence>
<dbReference type="InterPro" id="IPR056438">
    <property type="entry name" value="Znf-C2H2_CTCF"/>
</dbReference>
<evidence type="ECO:0000256" key="4">
    <source>
        <dbReference type="ARBA" id="ARBA00022771"/>
    </source>
</evidence>
<dbReference type="InterPro" id="IPR036236">
    <property type="entry name" value="Znf_C2H2_sf"/>
</dbReference>
<keyword evidence="3" id="KW-0677">Repeat</keyword>
<feature type="domain" description="C2H2-type" evidence="11">
    <location>
        <begin position="70"/>
        <end position="97"/>
    </location>
</feature>
<evidence type="ECO:0000313" key="12">
    <source>
        <dbReference type="EMBL" id="CAL4100187.1"/>
    </source>
</evidence>
<dbReference type="FunFam" id="3.30.160.60:FF:000446">
    <property type="entry name" value="Zinc finger protein"/>
    <property type="match status" value="1"/>
</dbReference>
<evidence type="ECO:0000256" key="6">
    <source>
        <dbReference type="ARBA" id="ARBA00023015"/>
    </source>
</evidence>
<dbReference type="FunFam" id="3.30.160.60:FF:000100">
    <property type="entry name" value="Zinc finger 45-like"/>
    <property type="match status" value="1"/>
</dbReference>
<dbReference type="SMART" id="SM00355">
    <property type="entry name" value="ZnF_C2H2"/>
    <property type="match status" value="8"/>
</dbReference>
<keyword evidence="9" id="KW-0539">Nucleus</keyword>
<dbReference type="Pfam" id="PF23611">
    <property type="entry name" value="zf-C2H2_16"/>
    <property type="match status" value="1"/>
</dbReference>
<sequence>MEATQDSFIEKFSNIPENGLFSLALFGKMRGLTYGMENFNEDLESLVYRGQTEDISRNPESLMLTGKKQYACTYCDFSTAHKGALRTHHRTHTGEKPFGCTMCDYRSAYKASLRDHLRTHTGEKPFKCPYCDYSSTQRPNLKKHMVKHTGEKPFQCNECDYKAAFMADLRVHKRTHTGEKPFSCPKCDYKCAQVGALRLHERTHNADKPFECTDCDYKAKYKSHIKKHMETHYIDQPFKCPQCDFRYGESKELLTHMIIHTNENSPSELHSDIVTYKENEVNQNEPFKCYRCDFRTPVKEALVVHMRTHFHTFVNLIAAIANNSVDYKSLIDLSNILGNENALSDKEDNSVQDKFDISFSEDKLSMVDYGKSQIPHNIFVEDQILEKEVSQSEIDLITEKNQINRNTSVGEISISLVDDTNEMISSENS</sequence>
<evidence type="ECO:0000256" key="1">
    <source>
        <dbReference type="ARBA" id="ARBA00004123"/>
    </source>
</evidence>
<dbReference type="GO" id="GO:0005634">
    <property type="term" value="C:nucleus"/>
    <property type="evidence" value="ECO:0007669"/>
    <property type="project" value="UniProtKB-SubCell"/>
</dbReference>
<dbReference type="FunFam" id="3.30.160.60:FF:000065">
    <property type="entry name" value="B-cell CLL/lymphoma 6, member B"/>
    <property type="match status" value="1"/>
</dbReference>
<dbReference type="EMBL" id="CAXKWB010011141">
    <property type="protein sequence ID" value="CAL4100187.1"/>
    <property type="molecule type" value="Genomic_DNA"/>
</dbReference>
<reference evidence="12 13" key="1">
    <citation type="submission" date="2024-05" db="EMBL/GenBank/DDBJ databases">
        <authorList>
            <person name="Wallberg A."/>
        </authorList>
    </citation>
    <scope>NUCLEOTIDE SEQUENCE [LARGE SCALE GENOMIC DNA]</scope>
</reference>
<keyword evidence="8" id="KW-0804">Transcription</keyword>
<organism evidence="12 13">
    <name type="scientific">Meganyctiphanes norvegica</name>
    <name type="common">Northern krill</name>
    <name type="synonym">Thysanopoda norvegica</name>
    <dbReference type="NCBI Taxonomy" id="48144"/>
    <lineage>
        <taxon>Eukaryota</taxon>
        <taxon>Metazoa</taxon>
        <taxon>Ecdysozoa</taxon>
        <taxon>Arthropoda</taxon>
        <taxon>Crustacea</taxon>
        <taxon>Multicrustacea</taxon>
        <taxon>Malacostraca</taxon>
        <taxon>Eumalacostraca</taxon>
        <taxon>Eucarida</taxon>
        <taxon>Euphausiacea</taxon>
        <taxon>Euphausiidae</taxon>
        <taxon>Meganyctiphanes</taxon>
    </lineage>
</organism>
<feature type="domain" description="C2H2-type" evidence="11">
    <location>
        <begin position="238"/>
        <end position="265"/>
    </location>
</feature>
<feature type="domain" description="C2H2-type" evidence="11">
    <location>
        <begin position="182"/>
        <end position="209"/>
    </location>
</feature>